<feature type="transmembrane region" description="Helical" evidence="1">
    <location>
        <begin position="42"/>
        <end position="65"/>
    </location>
</feature>
<sequence>MNTFLYAALGFTLATVVAWGGLLVWAFIFLDRHDSYWDHAPGAAETFFVCWLLSGIVAAFIAAWMSRTRRSS</sequence>
<name>A0A4P7BEF8_9BURK</name>
<dbReference type="AlphaFoldDB" id="A0A4P7BEF8"/>
<keyword evidence="1" id="KW-1133">Transmembrane helix</keyword>
<protein>
    <submittedName>
        <fullName evidence="2">Uncharacterized protein</fullName>
    </submittedName>
</protein>
<dbReference type="Proteomes" id="UP000619512">
    <property type="component" value="Unassembled WGS sequence"/>
</dbReference>
<gene>
    <name evidence="3" type="ORF">E1742_13070</name>
    <name evidence="2" type="ORF">GCM10007388_47250</name>
</gene>
<reference evidence="3 4" key="2">
    <citation type="submission" date="2019-03" db="EMBL/GenBank/DDBJ databases">
        <title>Draft Genome Sequences of Six Type Strains of the Genus Massilia.</title>
        <authorList>
            <person name="Miess H."/>
            <person name="Frediansyhah A."/>
            <person name="Gross H."/>
        </authorList>
    </citation>
    <scope>NUCLEOTIDE SEQUENCE [LARGE SCALE GENOMIC DNA]</scope>
    <source>
        <strain evidence="3 4">DSM 17505</strain>
    </source>
</reference>
<evidence type="ECO:0000313" key="5">
    <source>
        <dbReference type="Proteomes" id="UP000619512"/>
    </source>
</evidence>
<accession>A0A4P7BEF8</accession>
<feature type="transmembrane region" description="Helical" evidence="1">
    <location>
        <begin position="6"/>
        <end position="30"/>
    </location>
</feature>
<dbReference type="EMBL" id="CP038026">
    <property type="protein sequence ID" value="QBQ36994.1"/>
    <property type="molecule type" value="Genomic_DNA"/>
</dbReference>
<organism evidence="2 5">
    <name type="scientific">Pseudoduganella plicata</name>
    <dbReference type="NCBI Taxonomy" id="321984"/>
    <lineage>
        <taxon>Bacteria</taxon>
        <taxon>Pseudomonadati</taxon>
        <taxon>Pseudomonadota</taxon>
        <taxon>Betaproteobacteria</taxon>
        <taxon>Burkholderiales</taxon>
        <taxon>Oxalobacteraceae</taxon>
        <taxon>Telluria group</taxon>
        <taxon>Pseudoduganella</taxon>
    </lineage>
</organism>
<keyword evidence="4" id="KW-1185">Reference proteome</keyword>
<evidence type="ECO:0000313" key="2">
    <source>
        <dbReference type="EMBL" id="GGZ08236.1"/>
    </source>
</evidence>
<dbReference type="Proteomes" id="UP000294359">
    <property type="component" value="Chromosome"/>
</dbReference>
<evidence type="ECO:0000313" key="4">
    <source>
        <dbReference type="Proteomes" id="UP000294359"/>
    </source>
</evidence>
<dbReference type="EMBL" id="BMWW01000011">
    <property type="protein sequence ID" value="GGZ08236.1"/>
    <property type="molecule type" value="Genomic_DNA"/>
</dbReference>
<keyword evidence="1" id="KW-0472">Membrane</keyword>
<dbReference type="RefSeq" id="WP_134385363.1">
    <property type="nucleotide sequence ID" value="NZ_BMWW01000011.1"/>
</dbReference>
<reference evidence="2" key="1">
    <citation type="journal article" date="2014" name="Int. J. Syst. Evol. Microbiol.">
        <title>Complete genome sequence of Corynebacterium casei LMG S-19264T (=DSM 44701T), isolated from a smear-ripened cheese.</title>
        <authorList>
            <consortium name="US DOE Joint Genome Institute (JGI-PGF)"/>
            <person name="Walter F."/>
            <person name="Albersmeier A."/>
            <person name="Kalinowski J."/>
            <person name="Ruckert C."/>
        </authorList>
    </citation>
    <scope>NUCLEOTIDE SEQUENCE</scope>
    <source>
        <strain evidence="2">KCTC 12344</strain>
    </source>
</reference>
<evidence type="ECO:0000313" key="3">
    <source>
        <dbReference type="EMBL" id="QBQ36994.1"/>
    </source>
</evidence>
<reference evidence="2" key="3">
    <citation type="submission" date="2022-12" db="EMBL/GenBank/DDBJ databases">
        <authorList>
            <person name="Sun Q."/>
            <person name="Kim S."/>
        </authorList>
    </citation>
    <scope>NUCLEOTIDE SEQUENCE</scope>
    <source>
        <strain evidence="2">KCTC 12344</strain>
    </source>
</reference>
<evidence type="ECO:0000256" key="1">
    <source>
        <dbReference type="SAM" id="Phobius"/>
    </source>
</evidence>
<keyword evidence="1" id="KW-0812">Transmembrane</keyword>
<dbReference type="OrthoDB" id="9938213at2"/>
<proteinExistence type="predicted"/>